<dbReference type="PANTHER" id="PTHR23023">
    <property type="entry name" value="DIMETHYLANILINE MONOOXYGENASE"/>
    <property type="match status" value="1"/>
</dbReference>
<keyword evidence="4" id="KW-0472">Membrane</keyword>
<dbReference type="EMBL" id="ML143551">
    <property type="protein sequence ID" value="TBU22225.1"/>
    <property type="molecule type" value="Genomic_DNA"/>
</dbReference>
<keyword evidence="3" id="KW-0560">Oxidoreductase</keyword>
<proteinExistence type="predicted"/>
<reference evidence="6" key="1">
    <citation type="submission" date="2019-01" db="EMBL/GenBank/DDBJ databases">
        <title>Draft genome sequences of three monokaryotic isolates of the white-rot basidiomycete fungus Dichomitus squalens.</title>
        <authorList>
            <consortium name="DOE Joint Genome Institute"/>
            <person name="Lopez S.C."/>
            <person name="Andreopoulos B."/>
            <person name="Pangilinan J."/>
            <person name="Lipzen A."/>
            <person name="Riley R."/>
            <person name="Ahrendt S."/>
            <person name="Ng V."/>
            <person name="Barry K."/>
            <person name="Daum C."/>
            <person name="Grigoriev I.V."/>
            <person name="Hilden K.S."/>
            <person name="Makela M.R."/>
            <person name="de Vries R.P."/>
        </authorList>
    </citation>
    <scope>NUCLEOTIDE SEQUENCE [LARGE SCALE GENOMIC DNA]</scope>
    <source>
        <strain evidence="6">OM18370.1</strain>
    </source>
</reference>
<dbReference type="OrthoDB" id="2915840at2759"/>
<dbReference type="InterPro" id="IPR050346">
    <property type="entry name" value="FMO-like"/>
</dbReference>
<protein>
    <submittedName>
        <fullName evidence="6">FAD/NAD(P)-binding domain-containing protein</fullName>
    </submittedName>
</protein>
<dbReference type="Proteomes" id="UP000292957">
    <property type="component" value="Unassembled WGS sequence"/>
</dbReference>
<evidence type="ECO:0000313" key="6">
    <source>
        <dbReference type="EMBL" id="TBU22225.1"/>
    </source>
</evidence>
<organism evidence="6">
    <name type="scientific">Dichomitus squalens</name>
    <dbReference type="NCBI Taxonomy" id="114155"/>
    <lineage>
        <taxon>Eukaryota</taxon>
        <taxon>Fungi</taxon>
        <taxon>Dikarya</taxon>
        <taxon>Basidiomycota</taxon>
        <taxon>Agaricomycotina</taxon>
        <taxon>Agaricomycetes</taxon>
        <taxon>Polyporales</taxon>
        <taxon>Polyporaceae</taxon>
        <taxon>Dichomitus</taxon>
    </lineage>
</organism>
<feature type="domain" description="FAD/NAD(P)-binding" evidence="5">
    <location>
        <begin position="12"/>
        <end position="231"/>
    </location>
</feature>
<dbReference type="Pfam" id="PF07992">
    <property type="entry name" value="Pyr_redox_2"/>
    <property type="match status" value="1"/>
</dbReference>
<evidence type="ECO:0000256" key="1">
    <source>
        <dbReference type="ARBA" id="ARBA00022630"/>
    </source>
</evidence>
<gene>
    <name evidence="6" type="ORF">BD311DRAFT_733266</name>
</gene>
<dbReference type="PRINTS" id="PR00368">
    <property type="entry name" value="FADPNR"/>
</dbReference>
<evidence type="ECO:0000256" key="2">
    <source>
        <dbReference type="ARBA" id="ARBA00022827"/>
    </source>
</evidence>
<name>A0A4Q9M5P2_9APHY</name>
<sequence length="569" mass="62998">MTPQLGDRLKGTVVVIGAGIAGLITAYTLLRDGFEVQVLTRDAEAGGVWSQDRIYPGLFLNNVHGEYRLSPMEMSPLVERSDVRLGGQDLNKYTTAFASTFLKGKIEYGIEVHRIRRGPAGSGWQLEVLNRSTALPETRLYDRLVLCTGGCSAGFVPESLSPSAASAAGFHRIVCHSVDFGRKRAELLASVPEIGLEPSRTIPSIVVVGGGKSAQDICTYLANERRKVTIVCPDFDAFTARPKPLPDFIRKSRLLALLSPHIHLRTGLERFLHTTRLGKKIVNSWWNRLAEDSYRAAGVPADSPLRRAVRPFWHTRVNDEGVPRSNGFHALVSAGKVEVICPARVARYGRDGISVILEDGRSLPASAVVLSTGYRSSWPTIFDEETTKDLGLDPQPVNDTTTHQWKYTTLSNAPPLHPEAKRWSSTLYHGIVPAKHIVHRDLAVNGAVLSPNFGYTTEVTAHWISSYFLGDRFLRLPATSEEALALTEREAAWLRTRYPQIPTALNNSHTSYLAFWSWPQHVDDLLEDMGLPVMRSGGNALTWPLKVVDLKEISSLKEERDQKRAGKKS</sequence>
<dbReference type="AlphaFoldDB" id="A0A4Q9M5P2"/>
<dbReference type="InterPro" id="IPR023753">
    <property type="entry name" value="FAD/NAD-binding_dom"/>
</dbReference>
<dbReference type="SUPFAM" id="SSF51905">
    <property type="entry name" value="FAD/NAD(P)-binding domain"/>
    <property type="match status" value="3"/>
</dbReference>
<keyword evidence="4" id="KW-1133">Transmembrane helix</keyword>
<feature type="transmembrane region" description="Helical" evidence="4">
    <location>
        <begin position="12"/>
        <end position="30"/>
    </location>
</feature>
<accession>A0A4Q9M5P2</accession>
<evidence type="ECO:0000256" key="3">
    <source>
        <dbReference type="ARBA" id="ARBA00023002"/>
    </source>
</evidence>
<dbReference type="Gene3D" id="3.50.50.60">
    <property type="entry name" value="FAD/NAD(P)-binding domain"/>
    <property type="match status" value="1"/>
</dbReference>
<dbReference type="GO" id="GO:0016491">
    <property type="term" value="F:oxidoreductase activity"/>
    <property type="evidence" value="ECO:0007669"/>
    <property type="project" value="UniProtKB-KW"/>
</dbReference>
<keyword evidence="2" id="KW-0274">FAD</keyword>
<keyword evidence="4" id="KW-0812">Transmembrane</keyword>
<keyword evidence="1" id="KW-0285">Flavoprotein</keyword>
<evidence type="ECO:0000256" key="4">
    <source>
        <dbReference type="SAM" id="Phobius"/>
    </source>
</evidence>
<evidence type="ECO:0000259" key="5">
    <source>
        <dbReference type="Pfam" id="PF07992"/>
    </source>
</evidence>
<dbReference type="InterPro" id="IPR036188">
    <property type="entry name" value="FAD/NAD-bd_sf"/>
</dbReference>